<sequence length="151" mass="17526">MPRLLACKSCGTMYKMRDYAGSADYDMELQELIKRHLGEARDPDPANHISLIFRVDEETWNKLGNETPIQKELMKNEWEVRALRDDLKVDALKCFNRHNRPANGCIDYEDASKTIGRTIGVPKENRQYLCHYCPAQEYVTHKNRTAKGMYG</sequence>
<reference evidence="1" key="1">
    <citation type="submission" date="2020-04" db="EMBL/GenBank/DDBJ databases">
        <authorList>
            <person name="Chiriac C."/>
            <person name="Salcher M."/>
            <person name="Ghai R."/>
            <person name="Kavagutti S V."/>
        </authorList>
    </citation>
    <scope>NUCLEOTIDE SEQUENCE</scope>
</reference>
<evidence type="ECO:0000313" key="1">
    <source>
        <dbReference type="EMBL" id="CAB4154326.1"/>
    </source>
</evidence>
<name>A0A6J5N8K1_9CAUD</name>
<dbReference type="EMBL" id="LR796612">
    <property type="protein sequence ID" value="CAB4154326.1"/>
    <property type="molecule type" value="Genomic_DNA"/>
</dbReference>
<gene>
    <name evidence="1" type="ORF">UFOVP629_57</name>
</gene>
<proteinExistence type="predicted"/>
<organism evidence="1">
    <name type="scientific">uncultured Caudovirales phage</name>
    <dbReference type="NCBI Taxonomy" id="2100421"/>
    <lineage>
        <taxon>Viruses</taxon>
        <taxon>Duplodnaviria</taxon>
        <taxon>Heunggongvirae</taxon>
        <taxon>Uroviricota</taxon>
        <taxon>Caudoviricetes</taxon>
        <taxon>Peduoviridae</taxon>
        <taxon>Maltschvirus</taxon>
        <taxon>Maltschvirus maltsch</taxon>
    </lineage>
</organism>
<accession>A0A6J5N8K1</accession>
<protein>
    <submittedName>
        <fullName evidence="1">Uncharacterized protein</fullName>
    </submittedName>
</protein>